<feature type="domain" description="GST C-terminal" evidence="5">
    <location>
        <begin position="92"/>
        <end position="221"/>
    </location>
</feature>
<dbReference type="SFLD" id="SFLDG01152">
    <property type="entry name" value="Main.3:_Omega-_and_Tau-like"/>
    <property type="match status" value="1"/>
</dbReference>
<dbReference type="InterPro" id="IPR050983">
    <property type="entry name" value="GST_Omega/HSP26"/>
</dbReference>
<dbReference type="PANTHER" id="PTHR43968:SF6">
    <property type="entry name" value="GLUTATHIONE S-TRANSFERASE OMEGA"/>
    <property type="match status" value="1"/>
</dbReference>
<dbReference type="Gene3D" id="3.40.30.10">
    <property type="entry name" value="Glutaredoxin"/>
    <property type="match status" value="1"/>
</dbReference>
<comment type="catalytic activity">
    <reaction evidence="3">
        <text>RX + glutathione = an S-substituted glutathione + a halide anion + H(+)</text>
        <dbReference type="Rhea" id="RHEA:16437"/>
        <dbReference type="ChEBI" id="CHEBI:15378"/>
        <dbReference type="ChEBI" id="CHEBI:16042"/>
        <dbReference type="ChEBI" id="CHEBI:17792"/>
        <dbReference type="ChEBI" id="CHEBI:57925"/>
        <dbReference type="ChEBI" id="CHEBI:90779"/>
        <dbReference type="EC" id="2.5.1.18"/>
    </reaction>
</comment>
<dbReference type="InterPro" id="IPR045073">
    <property type="entry name" value="Omega/Tau-like"/>
</dbReference>
<reference evidence="6 7" key="1">
    <citation type="submission" date="2018-05" db="EMBL/GenBank/DDBJ databases">
        <title>Comparative genomics of bacterial root endophytes of switchgrass collected from native prairies over two seasons.</title>
        <authorList>
            <person name="Tang Y."/>
        </authorList>
    </citation>
    <scope>NUCLEOTIDE SEQUENCE [LARGE SCALE GENOMIC DNA]</scope>
    <source>
        <strain evidence="6 7">NFIX32</strain>
    </source>
</reference>
<dbReference type="AlphaFoldDB" id="A0A318IAJ4"/>
<keyword evidence="2 6" id="KW-0808">Transferase</keyword>
<feature type="domain" description="GST N-terminal" evidence="4">
    <location>
        <begin position="4"/>
        <end position="87"/>
    </location>
</feature>
<dbReference type="InterPro" id="IPR004045">
    <property type="entry name" value="Glutathione_S-Trfase_N"/>
</dbReference>
<evidence type="ECO:0000259" key="4">
    <source>
        <dbReference type="PROSITE" id="PS50404"/>
    </source>
</evidence>
<accession>A0A318IAJ4</accession>
<protein>
    <recommendedName>
        <fullName evidence="1">glutathione transferase</fullName>
        <ecNumber evidence="1">2.5.1.18</ecNumber>
    </recommendedName>
</protein>
<comment type="caution">
    <text evidence="6">The sequence shown here is derived from an EMBL/GenBank/DDBJ whole genome shotgun (WGS) entry which is preliminary data.</text>
</comment>
<dbReference type="RefSeq" id="WP_072445233.1">
    <property type="nucleotide sequence ID" value="NZ_QJJY01000023.1"/>
</dbReference>
<proteinExistence type="predicted"/>
<dbReference type="EC" id="2.5.1.18" evidence="1"/>
<dbReference type="SUPFAM" id="SSF52833">
    <property type="entry name" value="Thioredoxin-like"/>
    <property type="match status" value="1"/>
</dbReference>
<dbReference type="Pfam" id="PF13410">
    <property type="entry name" value="GST_C_2"/>
    <property type="match status" value="1"/>
</dbReference>
<dbReference type="PROSITE" id="PS50404">
    <property type="entry name" value="GST_NTER"/>
    <property type="match status" value="1"/>
</dbReference>
<dbReference type="InterPro" id="IPR036282">
    <property type="entry name" value="Glutathione-S-Trfase_C_sf"/>
</dbReference>
<dbReference type="SFLD" id="SFLDG00358">
    <property type="entry name" value="Main_(cytGST)"/>
    <property type="match status" value="1"/>
</dbReference>
<dbReference type="InterPro" id="IPR040079">
    <property type="entry name" value="Glutathione_S-Trfase"/>
</dbReference>
<dbReference type="PROSITE" id="PS50405">
    <property type="entry name" value="GST_CTER"/>
    <property type="match status" value="1"/>
</dbReference>
<organism evidence="6 7">
    <name type="scientific">Burkholderia pyrrocinia</name>
    <name type="common">Pseudomonas pyrrocinia</name>
    <dbReference type="NCBI Taxonomy" id="60550"/>
    <lineage>
        <taxon>Bacteria</taxon>
        <taxon>Pseudomonadati</taxon>
        <taxon>Pseudomonadota</taxon>
        <taxon>Betaproteobacteria</taxon>
        <taxon>Burkholderiales</taxon>
        <taxon>Burkholderiaceae</taxon>
        <taxon>Burkholderia</taxon>
        <taxon>Burkholderia cepacia complex</taxon>
    </lineage>
</organism>
<dbReference type="EMBL" id="QJJY01000023">
    <property type="protein sequence ID" value="PXX26545.1"/>
    <property type="molecule type" value="Genomic_DNA"/>
</dbReference>
<name>A0A318IAJ4_BURPY</name>
<dbReference type="Proteomes" id="UP000247755">
    <property type="component" value="Unassembled WGS sequence"/>
</dbReference>
<dbReference type="SUPFAM" id="SSF47616">
    <property type="entry name" value="GST C-terminal domain-like"/>
    <property type="match status" value="1"/>
</dbReference>
<dbReference type="Pfam" id="PF13417">
    <property type="entry name" value="GST_N_3"/>
    <property type="match status" value="1"/>
</dbReference>
<evidence type="ECO:0000256" key="1">
    <source>
        <dbReference type="ARBA" id="ARBA00012452"/>
    </source>
</evidence>
<gene>
    <name evidence="6" type="ORF">NA66_102314</name>
</gene>
<dbReference type="GO" id="GO:0005737">
    <property type="term" value="C:cytoplasm"/>
    <property type="evidence" value="ECO:0007669"/>
    <property type="project" value="TreeGrafter"/>
</dbReference>
<dbReference type="GO" id="GO:0004364">
    <property type="term" value="F:glutathione transferase activity"/>
    <property type="evidence" value="ECO:0007669"/>
    <property type="project" value="UniProtKB-EC"/>
</dbReference>
<evidence type="ECO:0000256" key="2">
    <source>
        <dbReference type="ARBA" id="ARBA00022679"/>
    </source>
</evidence>
<dbReference type="Gene3D" id="1.20.1050.10">
    <property type="match status" value="1"/>
</dbReference>
<evidence type="ECO:0000313" key="6">
    <source>
        <dbReference type="EMBL" id="PXX26545.1"/>
    </source>
</evidence>
<evidence type="ECO:0000259" key="5">
    <source>
        <dbReference type="PROSITE" id="PS50405"/>
    </source>
</evidence>
<evidence type="ECO:0000256" key="3">
    <source>
        <dbReference type="ARBA" id="ARBA00047960"/>
    </source>
</evidence>
<dbReference type="PANTHER" id="PTHR43968">
    <property type="match status" value="1"/>
</dbReference>
<dbReference type="SFLD" id="SFLDS00019">
    <property type="entry name" value="Glutathione_Transferase_(cytos"/>
    <property type="match status" value="1"/>
</dbReference>
<evidence type="ECO:0000313" key="7">
    <source>
        <dbReference type="Proteomes" id="UP000247755"/>
    </source>
</evidence>
<sequence length="226" mass="25167">MTMPSLTLISHPLCPFVQRAAVVLLEKQVAFERINVDLNAKPAWFLALSPTAKVPLLQIQQPDGEEEILFESMAICEYLDETQPGPHLYPANPLARAKHRAWIEFGSATLGEAWGYLNAKDHASAEVKATSFKERLVQLENVPGLGPYFDGETFGMVDAVFAPIFRYFDTLETDGVASIFADVPKVNAWRRNLRGRASVIGAVSVDYQAHFLAHLRRQKAVLAEKM</sequence>
<dbReference type="InterPro" id="IPR036249">
    <property type="entry name" value="Thioredoxin-like_sf"/>
</dbReference>
<dbReference type="CDD" id="cd00570">
    <property type="entry name" value="GST_N_family"/>
    <property type="match status" value="1"/>
</dbReference>
<dbReference type="InterPro" id="IPR010987">
    <property type="entry name" value="Glutathione-S-Trfase_C-like"/>
</dbReference>